<proteinExistence type="predicted"/>
<dbReference type="EMBL" id="CAADFO010000104">
    <property type="protein sequence ID" value="VFK32154.1"/>
    <property type="molecule type" value="Genomic_DNA"/>
</dbReference>
<dbReference type="SUPFAM" id="SSF143100">
    <property type="entry name" value="TTHA1013/TTHA0281-like"/>
    <property type="match status" value="1"/>
</dbReference>
<accession>A0A450XS84</accession>
<dbReference type="InterPro" id="IPR035069">
    <property type="entry name" value="TTHA1013/TTHA0281-like"/>
</dbReference>
<sequence length="81" mass="9067">MPEDRVLCGFYPRIPGAHSQGETLDELRQNIEEVIGMLLEDGEPGWNRSSSAFRKSPSLDLFRLLVGRSRYAEKATASDKA</sequence>
<dbReference type="Gene3D" id="3.30.160.250">
    <property type="match status" value="1"/>
</dbReference>
<protein>
    <recommendedName>
        <fullName evidence="2">Type II toxin-antitoxin system HicB family antitoxin</fullName>
    </recommendedName>
</protein>
<evidence type="ECO:0000313" key="1">
    <source>
        <dbReference type="EMBL" id="VFK32154.1"/>
    </source>
</evidence>
<name>A0A450XS84_9GAMM</name>
<evidence type="ECO:0008006" key="2">
    <source>
        <dbReference type="Google" id="ProtNLM"/>
    </source>
</evidence>
<organism evidence="1">
    <name type="scientific">Candidatus Kentrum sp. MB</name>
    <dbReference type="NCBI Taxonomy" id="2138164"/>
    <lineage>
        <taxon>Bacteria</taxon>
        <taxon>Pseudomonadati</taxon>
        <taxon>Pseudomonadota</taxon>
        <taxon>Gammaproteobacteria</taxon>
        <taxon>Candidatus Kentrum</taxon>
    </lineage>
</organism>
<gene>
    <name evidence="1" type="ORF">BECKMB1821G_GA0114241_11042</name>
</gene>
<dbReference type="AlphaFoldDB" id="A0A450XS84"/>
<reference evidence="1" key="1">
    <citation type="submission" date="2019-02" db="EMBL/GenBank/DDBJ databases">
        <authorList>
            <person name="Gruber-Vodicka R. H."/>
            <person name="Seah K. B. B."/>
        </authorList>
    </citation>
    <scope>NUCLEOTIDE SEQUENCE</scope>
    <source>
        <strain evidence="1">BECK_BZ197</strain>
    </source>
</reference>